<feature type="transmembrane region" description="Helical" evidence="1">
    <location>
        <begin position="120"/>
        <end position="141"/>
    </location>
</feature>
<keyword evidence="1" id="KW-0472">Membrane</keyword>
<sequence>MATLAEGQGAQSYLSDQSFFVKLSWVMAILILFAFAQNAALGRVDIPKVPYWVHIHGLAMLTWLGLFVNQNRLAASGNIALHRKLGWVSAFVVCLIVGLTSLAGVRAVELHRQPPFFDPAFFLMLTQVGAICFGGLVFAAIVNRRDTERHRRLMAGATIILLDAALGRLVPFPLLGGEMGEWVTTALMMVFVALIAAHDRRTLGRVHPATVTVGMVVILAHLVIALAARSGPVIALAARLSGQG</sequence>
<feature type="transmembrane region" description="Helical" evidence="1">
    <location>
        <begin position="209"/>
        <end position="228"/>
    </location>
</feature>
<keyword evidence="1" id="KW-1133">Transmembrane helix</keyword>
<proteinExistence type="predicted"/>
<dbReference type="Proteomes" id="UP000566813">
    <property type="component" value="Unassembled WGS sequence"/>
</dbReference>
<feature type="transmembrane region" description="Helical" evidence="1">
    <location>
        <begin position="49"/>
        <end position="68"/>
    </location>
</feature>
<evidence type="ECO:0000313" key="2">
    <source>
        <dbReference type="EMBL" id="MBC2666769.1"/>
    </source>
</evidence>
<dbReference type="EMBL" id="JACLAW010000012">
    <property type="protein sequence ID" value="MBC2666769.1"/>
    <property type="molecule type" value="Genomic_DNA"/>
</dbReference>
<protein>
    <submittedName>
        <fullName evidence="2">Adenylate cyclase</fullName>
    </submittedName>
</protein>
<feature type="transmembrane region" description="Helical" evidence="1">
    <location>
        <begin position="88"/>
        <end position="108"/>
    </location>
</feature>
<gene>
    <name evidence="2" type="ORF">H7F51_14715</name>
</gene>
<comment type="caution">
    <text evidence="2">The sequence shown here is derived from an EMBL/GenBank/DDBJ whole genome shotgun (WGS) entry which is preliminary data.</text>
</comment>
<dbReference type="AlphaFoldDB" id="A0A7X1FTL9"/>
<keyword evidence="3" id="KW-1185">Reference proteome</keyword>
<dbReference type="RefSeq" id="WP_185665073.1">
    <property type="nucleotide sequence ID" value="NZ_JACLAW010000012.1"/>
</dbReference>
<accession>A0A7X1FTL9</accession>
<keyword evidence="1" id="KW-0812">Transmembrane</keyword>
<organism evidence="2 3">
    <name type="scientific">Novosphingobium flavum</name>
    <dbReference type="NCBI Taxonomy" id="1778672"/>
    <lineage>
        <taxon>Bacteria</taxon>
        <taxon>Pseudomonadati</taxon>
        <taxon>Pseudomonadota</taxon>
        <taxon>Alphaproteobacteria</taxon>
        <taxon>Sphingomonadales</taxon>
        <taxon>Sphingomonadaceae</taxon>
        <taxon>Novosphingobium</taxon>
    </lineage>
</organism>
<evidence type="ECO:0000256" key="1">
    <source>
        <dbReference type="SAM" id="Phobius"/>
    </source>
</evidence>
<feature type="transmembrane region" description="Helical" evidence="1">
    <location>
        <begin position="179"/>
        <end position="197"/>
    </location>
</feature>
<reference evidence="2 3" key="1">
    <citation type="submission" date="2020-08" db="EMBL/GenBank/DDBJ databases">
        <title>The genome sequence of type strain Novosphingobium flavum NBRC 111647.</title>
        <authorList>
            <person name="Liu Y."/>
        </authorList>
    </citation>
    <scope>NUCLEOTIDE SEQUENCE [LARGE SCALE GENOMIC DNA]</scope>
    <source>
        <strain evidence="2 3">NBRC 111647</strain>
    </source>
</reference>
<name>A0A7X1FTL9_9SPHN</name>
<feature type="transmembrane region" description="Helical" evidence="1">
    <location>
        <begin position="19"/>
        <end position="37"/>
    </location>
</feature>
<evidence type="ECO:0000313" key="3">
    <source>
        <dbReference type="Proteomes" id="UP000566813"/>
    </source>
</evidence>
<feature type="transmembrane region" description="Helical" evidence="1">
    <location>
        <begin position="153"/>
        <end position="173"/>
    </location>
</feature>